<dbReference type="AlphaFoldDB" id="A0A8J7GCL1"/>
<dbReference type="RefSeq" id="WP_197003158.1">
    <property type="nucleotide sequence ID" value="NZ_BONS01000038.1"/>
</dbReference>
<gene>
    <name evidence="2" type="ORF">IW245_002328</name>
</gene>
<protein>
    <submittedName>
        <fullName evidence="2">Uncharacterized protein</fullName>
    </submittedName>
</protein>
<dbReference type="EMBL" id="JADOUF010000001">
    <property type="protein sequence ID" value="MBG6136134.1"/>
    <property type="molecule type" value="Genomic_DNA"/>
</dbReference>
<evidence type="ECO:0000256" key="1">
    <source>
        <dbReference type="SAM" id="MobiDB-lite"/>
    </source>
</evidence>
<keyword evidence="3" id="KW-1185">Reference proteome</keyword>
<sequence length="250" mass="26538">MNEPTDPDHADNTRTPDIDLVPGVPPVPLTVWRTPRSGEDPTAVIPDRLAARLIDAYSTAGDQIIDLTPGHLLGAHATAGGRCHHRAWFTDTSYLTIAPHATMSPVDRPRGTPPSVIGTATAALMVAAWPLSADPADGELRRSWLMATASKLLRPGGCLVLIAASAPRQRPVPEDFTPVVAAARNVSLGYLQHIVAVAAPVVSDEFVYFLDEAVDDEGPHALNDEAPAATVHLRVHADLFVFLRAGGENA</sequence>
<evidence type="ECO:0000313" key="2">
    <source>
        <dbReference type="EMBL" id="MBG6136134.1"/>
    </source>
</evidence>
<comment type="caution">
    <text evidence="2">The sequence shown here is derived from an EMBL/GenBank/DDBJ whole genome shotgun (WGS) entry which is preliminary data.</text>
</comment>
<dbReference type="Proteomes" id="UP000622552">
    <property type="component" value="Unassembled WGS sequence"/>
</dbReference>
<reference evidence="2" key="1">
    <citation type="submission" date="2020-11" db="EMBL/GenBank/DDBJ databases">
        <title>Sequencing the genomes of 1000 actinobacteria strains.</title>
        <authorList>
            <person name="Klenk H.-P."/>
        </authorList>
    </citation>
    <scope>NUCLEOTIDE SEQUENCE</scope>
    <source>
        <strain evidence="2">DSM 45356</strain>
    </source>
</reference>
<feature type="compositionally biased region" description="Basic and acidic residues" evidence="1">
    <location>
        <begin position="1"/>
        <end position="17"/>
    </location>
</feature>
<accession>A0A8J7GCL1</accession>
<name>A0A8J7GCL1_9ACTN</name>
<proteinExistence type="predicted"/>
<evidence type="ECO:0000313" key="3">
    <source>
        <dbReference type="Proteomes" id="UP000622552"/>
    </source>
</evidence>
<feature type="region of interest" description="Disordered" evidence="1">
    <location>
        <begin position="1"/>
        <end position="22"/>
    </location>
</feature>
<organism evidence="2 3">
    <name type="scientific">Longispora fulva</name>
    <dbReference type="NCBI Taxonomy" id="619741"/>
    <lineage>
        <taxon>Bacteria</taxon>
        <taxon>Bacillati</taxon>
        <taxon>Actinomycetota</taxon>
        <taxon>Actinomycetes</taxon>
        <taxon>Micromonosporales</taxon>
        <taxon>Micromonosporaceae</taxon>
        <taxon>Longispora</taxon>
    </lineage>
</organism>